<proteinExistence type="predicted"/>
<protein>
    <submittedName>
        <fullName evidence="2">Uncharacterized protein</fullName>
    </submittedName>
</protein>
<gene>
    <name evidence="2" type="ORF">Cgig2_022595</name>
</gene>
<evidence type="ECO:0000313" key="3">
    <source>
        <dbReference type="Proteomes" id="UP001153076"/>
    </source>
</evidence>
<accession>A0A9Q1KLF1</accession>
<feature type="compositionally biased region" description="Acidic residues" evidence="1">
    <location>
        <begin position="120"/>
        <end position="131"/>
    </location>
</feature>
<feature type="region of interest" description="Disordered" evidence="1">
    <location>
        <begin position="111"/>
        <end position="148"/>
    </location>
</feature>
<dbReference type="Proteomes" id="UP001153076">
    <property type="component" value="Unassembled WGS sequence"/>
</dbReference>
<evidence type="ECO:0000256" key="1">
    <source>
        <dbReference type="SAM" id="MobiDB-lite"/>
    </source>
</evidence>
<reference evidence="2" key="1">
    <citation type="submission" date="2022-04" db="EMBL/GenBank/DDBJ databases">
        <title>Carnegiea gigantea Genome sequencing and assembly v2.</title>
        <authorList>
            <person name="Copetti D."/>
            <person name="Sanderson M.J."/>
            <person name="Burquez A."/>
            <person name="Wojciechowski M.F."/>
        </authorList>
    </citation>
    <scope>NUCLEOTIDE SEQUENCE</scope>
    <source>
        <strain evidence="2">SGP5-SGP5p</strain>
        <tissue evidence="2">Aerial part</tissue>
    </source>
</reference>
<dbReference type="AlphaFoldDB" id="A0A9Q1KLF1"/>
<keyword evidence="3" id="KW-1185">Reference proteome</keyword>
<dbReference type="EMBL" id="JAKOGI010000081">
    <property type="protein sequence ID" value="KAJ8445075.1"/>
    <property type="molecule type" value="Genomic_DNA"/>
</dbReference>
<sequence length="231" mass="26786">MAEYVIRHFEWDRRRIAFPLSPLSKDFHNLCLSYELAVAEEAVEDYELLELPQVIFYAMLLNEARRLGVLHGRALRTLELALTELHWSIFESWVWLYGDRIFEAQFRTKAEPKESSGGDQQEEGSEVEWECEGSATEGAASPFDDDKQGYPSLKRKWYNRRGRKIKNARYAHFPFHYGVSSPLRYQGDARLCEGVLHLALEESYTSVSSPPRRLPCRMPMFFIGRDRGNGG</sequence>
<evidence type="ECO:0000313" key="2">
    <source>
        <dbReference type="EMBL" id="KAJ8445075.1"/>
    </source>
</evidence>
<comment type="caution">
    <text evidence="2">The sequence shown here is derived from an EMBL/GenBank/DDBJ whole genome shotgun (WGS) entry which is preliminary data.</text>
</comment>
<name>A0A9Q1KLF1_9CARY</name>
<organism evidence="2 3">
    <name type="scientific">Carnegiea gigantea</name>
    <dbReference type="NCBI Taxonomy" id="171969"/>
    <lineage>
        <taxon>Eukaryota</taxon>
        <taxon>Viridiplantae</taxon>
        <taxon>Streptophyta</taxon>
        <taxon>Embryophyta</taxon>
        <taxon>Tracheophyta</taxon>
        <taxon>Spermatophyta</taxon>
        <taxon>Magnoliopsida</taxon>
        <taxon>eudicotyledons</taxon>
        <taxon>Gunneridae</taxon>
        <taxon>Pentapetalae</taxon>
        <taxon>Caryophyllales</taxon>
        <taxon>Cactineae</taxon>
        <taxon>Cactaceae</taxon>
        <taxon>Cactoideae</taxon>
        <taxon>Echinocereeae</taxon>
        <taxon>Carnegiea</taxon>
    </lineage>
</organism>